<comment type="caution">
    <text evidence="1">The sequence shown here is derived from an EMBL/GenBank/DDBJ whole genome shotgun (WGS) entry which is preliminary data.</text>
</comment>
<organism evidence="1 2">
    <name type="scientific">Colletotrichum spinosum</name>
    <dbReference type="NCBI Taxonomy" id="1347390"/>
    <lineage>
        <taxon>Eukaryota</taxon>
        <taxon>Fungi</taxon>
        <taxon>Dikarya</taxon>
        <taxon>Ascomycota</taxon>
        <taxon>Pezizomycotina</taxon>
        <taxon>Sordariomycetes</taxon>
        <taxon>Hypocreomycetidae</taxon>
        <taxon>Glomerellales</taxon>
        <taxon>Glomerellaceae</taxon>
        <taxon>Colletotrichum</taxon>
        <taxon>Colletotrichum orbiculare species complex</taxon>
    </lineage>
</organism>
<proteinExistence type="predicted"/>
<dbReference type="EMBL" id="QAPG01000085">
    <property type="protein sequence ID" value="TDZ32170.1"/>
    <property type="molecule type" value="Genomic_DNA"/>
</dbReference>
<dbReference type="Proteomes" id="UP000295083">
    <property type="component" value="Unassembled WGS sequence"/>
</dbReference>
<gene>
    <name evidence="1" type="ORF">C8035_v000720</name>
</gene>
<evidence type="ECO:0008006" key="3">
    <source>
        <dbReference type="Google" id="ProtNLM"/>
    </source>
</evidence>
<reference evidence="1 2" key="1">
    <citation type="submission" date="2018-11" db="EMBL/GenBank/DDBJ databases">
        <title>Genome sequence and assembly of Colletotrichum spinosum.</title>
        <authorList>
            <person name="Gan P."/>
            <person name="Shirasu K."/>
        </authorList>
    </citation>
    <scope>NUCLEOTIDE SEQUENCE [LARGE SCALE GENOMIC DNA]</scope>
    <source>
        <strain evidence="1 2">CBS 515.97</strain>
    </source>
</reference>
<dbReference type="SUPFAM" id="SSF54695">
    <property type="entry name" value="POZ domain"/>
    <property type="match status" value="1"/>
</dbReference>
<dbReference type="InterPro" id="IPR011333">
    <property type="entry name" value="SKP1/BTB/POZ_sf"/>
</dbReference>
<accession>A0A4R8Q512</accession>
<name>A0A4R8Q512_9PEZI</name>
<sequence length="300" mass="32758">MEVDPVEAVMEGDSIVEVDPDGNLILLVGAQLPDKKDSPRSFRVCASALRRSSAVWKSMLFGPWKESKPASGTWSVDLPEDDPDALEVLLNIVHANFPLVPYEPDLLLLEGVLRLANKYDMVKALRPWSQAWLDVAKGSSGEENGRRMLSVVYVGRELGQVELQMNMMQKLVVEAANNENGQLVTKDGFALVDDGSDLFAEILGLQQDVLKALPAQLNEIISALTFGSGRCERPDDRSRCNSVMLGSIFKRMARARKSVTLSLVADANEGVAQLSTSIRVIAEYMTALTGHQMCNPAGQA</sequence>
<dbReference type="Gene3D" id="3.30.710.10">
    <property type="entry name" value="Potassium Channel Kv1.1, Chain A"/>
    <property type="match status" value="1"/>
</dbReference>
<dbReference type="AlphaFoldDB" id="A0A4R8Q512"/>
<protein>
    <recommendedName>
        <fullName evidence="3">BTB domain-containing protein</fullName>
    </recommendedName>
</protein>
<evidence type="ECO:0000313" key="1">
    <source>
        <dbReference type="EMBL" id="TDZ32170.1"/>
    </source>
</evidence>
<keyword evidence="2" id="KW-1185">Reference proteome</keyword>
<evidence type="ECO:0000313" key="2">
    <source>
        <dbReference type="Proteomes" id="UP000295083"/>
    </source>
</evidence>